<dbReference type="Pfam" id="PF02518">
    <property type="entry name" value="HATPase_c"/>
    <property type="match status" value="1"/>
</dbReference>
<dbReference type="CDD" id="cd00075">
    <property type="entry name" value="HATPase"/>
    <property type="match status" value="1"/>
</dbReference>
<proteinExistence type="predicted"/>
<keyword evidence="6" id="KW-0067">ATP-binding</keyword>
<dbReference type="GO" id="GO:0007234">
    <property type="term" value="P:osmosensory signaling via phosphorelay pathway"/>
    <property type="evidence" value="ECO:0007669"/>
    <property type="project" value="TreeGrafter"/>
</dbReference>
<keyword evidence="10" id="KW-1185">Reference proteome</keyword>
<evidence type="ECO:0000256" key="6">
    <source>
        <dbReference type="ARBA" id="ARBA00022840"/>
    </source>
</evidence>
<evidence type="ECO:0000313" key="10">
    <source>
        <dbReference type="Proteomes" id="UP000005741"/>
    </source>
</evidence>
<dbReference type="InterPro" id="IPR004358">
    <property type="entry name" value="Sig_transdc_His_kin-like_C"/>
</dbReference>
<evidence type="ECO:0000313" key="9">
    <source>
        <dbReference type="EMBL" id="EHQ35033.1"/>
    </source>
</evidence>
<dbReference type="EC" id="2.7.13.3" evidence="2"/>
<dbReference type="Pfam" id="PF13185">
    <property type="entry name" value="GAF_2"/>
    <property type="match status" value="1"/>
</dbReference>
<keyword evidence="5 9" id="KW-0418">Kinase</keyword>
<feature type="domain" description="Histidine kinase" evidence="8">
    <location>
        <begin position="406"/>
        <end position="511"/>
    </location>
</feature>
<name>H1YYD5_9EURY</name>
<reference evidence="9 10" key="1">
    <citation type="submission" date="2011-10" db="EMBL/GenBank/DDBJ databases">
        <title>The Improved High-Quality Draft genome of Methanoplanus limicola DSM 2279.</title>
        <authorList>
            <consortium name="US DOE Joint Genome Institute (JGI-PGF)"/>
            <person name="Lucas S."/>
            <person name="Copeland A."/>
            <person name="Lapidus A."/>
            <person name="Glavina del Rio T."/>
            <person name="Dalin E."/>
            <person name="Tice H."/>
            <person name="Bruce D."/>
            <person name="Goodwin L."/>
            <person name="Pitluck S."/>
            <person name="Peters L."/>
            <person name="Mikhailova N."/>
            <person name="Lu M."/>
            <person name="Kyrpides N."/>
            <person name="Mavromatis K."/>
            <person name="Ivanova N."/>
            <person name="Markowitz V."/>
            <person name="Cheng J.-F."/>
            <person name="Hugenholtz P."/>
            <person name="Woyke T."/>
            <person name="Wu D."/>
            <person name="Wirth R."/>
            <person name="Brambilla E.-M."/>
            <person name="Klenk H.-P."/>
            <person name="Eisen J.A."/>
        </authorList>
    </citation>
    <scope>NUCLEOTIDE SEQUENCE [LARGE SCALE GENOMIC DNA]</scope>
    <source>
        <strain evidence="9 10">DSM 2279</strain>
    </source>
</reference>
<dbReference type="InterPro" id="IPR003018">
    <property type="entry name" value="GAF"/>
</dbReference>
<dbReference type="InterPro" id="IPR029016">
    <property type="entry name" value="GAF-like_dom_sf"/>
</dbReference>
<dbReference type="SMART" id="SM00387">
    <property type="entry name" value="HATPase_c"/>
    <property type="match status" value="1"/>
</dbReference>
<evidence type="ECO:0000256" key="3">
    <source>
        <dbReference type="ARBA" id="ARBA00022679"/>
    </source>
</evidence>
<dbReference type="STRING" id="937775.Metlim_0911"/>
<dbReference type="HOGENOM" id="CLU_508667_0_0_2"/>
<dbReference type="SUPFAM" id="SSF55781">
    <property type="entry name" value="GAF domain-like"/>
    <property type="match status" value="1"/>
</dbReference>
<organism evidence="9 10">
    <name type="scientific">Methanoplanus limicola DSM 2279</name>
    <dbReference type="NCBI Taxonomy" id="937775"/>
    <lineage>
        <taxon>Archaea</taxon>
        <taxon>Methanobacteriati</taxon>
        <taxon>Methanobacteriota</taxon>
        <taxon>Stenosarchaea group</taxon>
        <taxon>Methanomicrobia</taxon>
        <taxon>Methanomicrobiales</taxon>
        <taxon>Methanomicrobiaceae</taxon>
        <taxon>Methanoplanus</taxon>
    </lineage>
</organism>
<dbReference type="Proteomes" id="UP000005741">
    <property type="component" value="Chromosome"/>
</dbReference>
<dbReference type="AlphaFoldDB" id="H1YYD5"/>
<dbReference type="PANTHER" id="PTHR42878:SF7">
    <property type="entry name" value="SENSOR HISTIDINE KINASE GLRK"/>
    <property type="match status" value="1"/>
</dbReference>
<evidence type="ECO:0000256" key="1">
    <source>
        <dbReference type="ARBA" id="ARBA00000085"/>
    </source>
</evidence>
<dbReference type="InterPro" id="IPR003594">
    <property type="entry name" value="HATPase_dom"/>
</dbReference>
<dbReference type="InterPro" id="IPR050351">
    <property type="entry name" value="BphY/WalK/GraS-like"/>
</dbReference>
<evidence type="ECO:0000259" key="8">
    <source>
        <dbReference type="PROSITE" id="PS50109"/>
    </source>
</evidence>
<dbReference type="EMBL" id="CM001436">
    <property type="protein sequence ID" value="EHQ35033.1"/>
    <property type="molecule type" value="Genomic_DNA"/>
</dbReference>
<dbReference type="Gene3D" id="3.30.450.40">
    <property type="match status" value="1"/>
</dbReference>
<evidence type="ECO:0000256" key="2">
    <source>
        <dbReference type="ARBA" id="ARBA00012438"/>
    </source>
</evidence>
<dbReference type="SUPFAM" id="SSF55874">
    <property type="entry name" value="ATPase domain of HSP90 chaperone/DNA topoisomerase II/histidine kinase"/>
    <property type="match status" value="1"/>
</dbReference>
<dbReference type="InterPro" id="IPR005467">
    <property type="entry name" value="His_kinase_dom"/>
</dbReference>
<dbReference type="PANTHER" id="PTHR42878">
    <property type="entry name" value="TWO-COMPONENT HISTIDINE KINASE"/>
    <property type="match status" value="1"/>
</dbReference>
<dbReference type="InParanoid" id="H1YYD5"/>
<dbReference type="InterPro" id="IPR036890">
    <property type="entry name" value="HATPase_C_sf"/>
</dbReference>
<sequence>MNIKNKTDNSMQKYFDCHDPEFLEEILDVPCIICDSGLNIIYLSKKFDRILSYIQELPEERSSFSSESSKEYIPEINEQLKLNAGNEIKKAEIILNGNNFTFSVRKFGNKSTEGFILKYEPEVKPADCVADVMKLNKILHTINRIICATSSADNQKDLLPIALKMTVELMNFDAGAIYFPDSDMGSASMDVYYGLYDLFFDSEIDLKSEESNYFGVFRDNKAIYIEQYLGVPHEEDESGVFSMAIIPVTADDRTIAILSIATSNLHRFSELEKETLEAVGKEIGGFFRLAKLQRELIYANEEANLYLDIMTHDINNANLISQGYLEILEDISDEKSGNYVKKALSGVVQSSDIIRNVSVIRRFREDNLKPKKISLDRTLKEVIRNYHDADIRYDNCGLSVTADELLPEVFLNLFGNSLKHGGKETTITVSVKEEDERVVVNVCDNGRGIPDDQKPNIFRRYYKGKIQSSGKGLGLSIVKMILERYGAEIYVTDRVTGDYKKGVCFKIIFHE</sequence>
<accession>H1YYD5</accession>
<evidence type="ECO:0000256" key="7">
    <source>
        <dbReference type="ARBA" id="ARBA00023012"/>
    </source>
</evidence>
<comment type="catalytic activity">
    <reaction evidence="1">
        <text>ATP + protein L-histidine = ADP + protein N-phospho-L-histidine.</text>
        <dbReference type="EC" id="2.7.13.3"/>
    </reaction>
</comment>
<protein>
    <recommendedName>
        <fullName evidence="2">histidine kinase</fullName>
        <ecNumber evidence="2">2.7.13.3</ecNumber>
    </recommendedName>
</protein>
<dbReference type="GO" id="GO:0005524">
    <property type="term" value="F:ATP binding"/>
    <property type="evidence" value="ECO:0007669"/>
    <property type="project" value="UniProtKB-KW"/>
</dbReference>
<dbReference type="GO" id="GO:0030295">
    <property type="term" value="F:protein kinase activator activity"/>
    <property type="evidence" value="ECO:0007669"/>
    <property type="project" value="TreeGrafter"/>
</dbReference>
<dbReference type="Gene3D" id="3.30.565.10">
    <property type="entry name" value="Histidine kinase-like ATPase, C-terminal domain"/>
    <property type="match status" value="1"/>
</dbReference>
<dbReference type="PRINTS" id="PR00344">
    <property type="entry name" value="BCTRLSENSOR"/>
</dbReference>
<keyword evidence="7" id="KW-0902">Two-component regulatory system</keyword>
<dbReference type="GO" id="GO:0004673">
    <property type="term" value="F:protein histidine kinase activity"/>
    <property type="evidence" value="ECO:0007669"/>
    <property type="project" value="UniProtKB-EC"/>
</dbReference>
<gene>
    <name evidence="9" type="ORF">Metlim_0911</name>
</gene>
<dbReference type="GO" id="GO:0000156">
    <property type="term" value="F:phosphorelay response regulator activity"/>
    <property type="evidence" value="ECO:0007669"/>
    <property type="project" value="TreeGrafter"/>
</dbReference>
<keyword evidence="3" id="KW-0808">Transferase</keyword>
<keyword evidence="4" id="KW-0547">Nucleotide-binding</keyword>
<evidence type="ECO:0000256" key="5">
    <source>
        <dbReference type="ARBA" id="ARBA00022777"/>
    </source>
</evidence>
<dbReference type="PROSITE" id="PS50109">
    <property type="entry name" value="HIS_KIN"/>
    <property type="match status" value="1"/>
</dbReference>
<evidence type="ECO:0000256" key="4">
    <source>
        <dbReference type="ARBA" id="ARBA00022741"/>
    </source>
</evidence>